<name>A0A9D9DF54_9PROT</name>
<evidence type="ECO:0000259" key="1">
    <source>
        <dbReference type="Pfam" id="PF04765"/>
    </source>
</evidence>
<evidence type="ECO:0000313" key="3">
    <source>
        <dbReference type="Proteomes" id="UP000823630"/>
    </source>
</evidence>
<dbReference type="EMBL" id="JADINC010000072">
    <property type="protein sequence ID" value="MBO8425667.1"/>
    <property type="molecule type" value="Genomic_DNA"/>
</dbReference>
<feature type="domain" description="TOD1/MUCI70 glycosyltransferase-like" evidence="1">
    <location>
        <begin position="15"/>
        <end position="197"/>
    </location>
</feature>
<reference evidence="2" key="2">
    <citation type="journal article" date="2021" name="PeerJ">
        <title>Extensive microbial diversity within the chicken gut microbiome revealed by metagenomics and culture.</title>
        <authorList>
            <person name="Gilroy R."/>
            <person name="Ravi A."/>
            <person name="Getino M."/>
            <person name="Pursley I."/>
            <person name="Horton D.L."/>
            <person name="Alikhan N.F."/>
            <person name="Baker D."/>
            <person name="Gharbi K."/>
            <person name="Hall N."/>
            <person name="Watson M."/>
            <person name="Adriaenssens E.M."/>
            <person name="Foster-Nyarko E."/>
            <person name="Jarju S."/>
            <person name="Secka A."/>
            <person name="Antonio M."/>
            <person name="Oren A."/>
            <person name="Chaudhuri R.R."/>
            <person name="La Ragione R."/>
            <person name="Hildebrand F."/>
            <person name="Pallen M.J."/>
        </authorList>
    </citation>
    <scope>NUCLEOTIDE SEQUENCE</scope>
    <source>
        <strain evidence="2">8207</strain>
    </source>
</reference>
<sequence>MKKVVYTCITGGYDNVPKYSYVDGTWDYVLYTDNQDLINAGKIYHWIVRPLQFSNLDNVRNARWHKVNAHILFPEYDCSLWIDANISVSNSHLFEKCAQYIDNDINIAVPLHPVRKCIYDEAYIIIKSKIDTKKVVNKEIKFLKSSKYPRNNGLHETGILFRQHNNIIKMLNDWWNMISLYSKRDQLSFDFVAWKNQVKITDMYETAGAHRKNGDFVFTYIPQHNQDKIPSKKMPRWIGHIICVFILKHKNRKNFFKKHVREN</sequence>
<protein>
    <submittedName>
        <fullName evidence="2">DUF616 domain-containing protein</fullName>
    </submittedName>
</protein>
<accession>A0A9D9DF54</accession>
<dbReference type="Proteomes" id="UP000823630">
    <property type="component" value="Unassembled WGS sequence"/>
</dbReference>
<organism evidence="2 3">
    <name type="scientific">Candidatus Enterousia avistercoris</name>
    <dbReference type="NCBI Taxonomy" id="2840788"/>
    <lineage>
        <taxon>Bacteria</taxon>
        <taxon>Pseudomonadati</taxon>
        <taxon>Pseudomonadota</taxon>
        <taxon>Alphaproteobacteria</taxon>
        <taxon>Candidatus Enterousia</taxon>
    </lineage>
</organism>
<evidence type="ECO:0000313" key="2">
    <source>
        <dbReference type="EMBL" id="MBO8425667.1"/>
    </source>
</evidence>
<dbReference type="AlphaFoldDB" id="A0A9D9DF54"/>
<dbReference type="Pfam" id="PF04765">
    <property type="entry name" value="TOD1_MUCI70"/>
    <property type="match status" value="1"/>
</dbReference>
<reference evidence="2" key="1">
    <citation type="submission" date="2020-10" db="EMBL/GenBank/DDBJ databases">
        <authorList>
            <person name="Gilroy R."/>
        </authorList>
    </citation>
    <scope>NUCLEOTIDE SEQUENCE</scope>
    <source>
        <strain evidence="2">8207</strain>
    </source>
</reference>
<comment type="caution">
    <text evidence="2">The sequence shown here is derived from an EMBL/GenBank/DDBJ whole genome shotgun (WGS) entry which is preliminary data.</text>
</comment>
<proteinExistence type="predicted"/>
<gene>
    <name evidence="2" type="ORF">IAC69_04290</name>
</gene>
<dbReference type="InterPro" id="IPR048354">
    <property type="entry name" value="TOD1_MUCI70_glycTrfase_dom"/>
</dbReference>